<accession>A0A9J6BVY2</accession>
<keyword evidence="2" id="KW-1185">Reference proteome</keyword>
<gene>
    <name evidence="1" type="ORF">PVAND_003478</name>
</gene>
<organism evidence="1 2">
    <name type="scientific">Polypedilum vanderplanki</name>
    <name type="common">Sleeping chironomid midge</name>
    <dbReference type="NCBI Taxonomy" id="319348"/>
    <lineage>
        <taxon>Eukaryota</taxon>
        <taxon>Metazoa</taxon>
        <taxon>Ecdysozoa</taxon>
        <taxon>Arthropoda</taxon>
        <taxon>Hexapoda</taxon>
        <taxon>Insecta</taxon>
        <taxon>Pterygota</taxon>
        <taxon>Neoptera</taxon>
        <taxon>Endopterygota</taxon>
        <taxon>Diptera</taxon>
        <taxon>Nematocera</taxon>
        <taxon>Chironomoidea</taxon>
        <taxon>Chironomidae</taxon>
        <taxon>Chironominae</taxon>
        <taxon>Polypedilum</taxon>
        <taxon>Polypedilum</taxon>
    </lineage>
</organism>
<protein>
    <submittedName>
        <fullName evidence="1">Uncharacterized protein</fullName>
    </submittedName>
</protein>
<evidence type="ECO:0000313" key="1">
    <source>
        <dbReference type="EMBL" id="KAG5673430.1"/>
    </source>
</evidence>
<comment type="caution">
    <text evidence="1">The sequence shown here is derived from an EMBL/GenBank/DDBJ whole genome shotgun (WGS) entry which is preliminary data.</text>
</comment>
<proteinExistence type="predicted"/>
<dbReference type="AlphaFoldDB" id="A0A9J6BVY2"/>
<name>A0A9J6BVY2_POLVA</name>
<dbReference type="EMBL" id="JADBJN010000003">
    <property type="protein sequence ID" value="KAG5673430.1"/>
    <property type="molecule type" value="Genomic_DNA"/>
</dbReference>
<evidence type="ECO:0000313" key="2">
    <source>
        <dbReference type="Proteomes" id="UP001107558"/>
    </source>
</evidence>
<sequence length="167" mass="19286">MNETLPTELHKNLRPLHEVLTYKANELRIFLLKIGPFVLKNNDYITDEVPESKGSRKINDLFPQEETNKISIEKPNTETLLSQLVTVDNITDVRSNESHVMIPKSIWDEMLSQIKKSILKLMKMLPKLTKILSQLLMSLKIYAIGLNINKNNIQMSFEKPKKIQNTA</sequence>
<dbReference type="Proteomes" id="UP001107558">
    <property type="component" value="Chromosome 3"/>
</dbReference>
<reference evidence="1" key="1">
    <citation type="submission" date="2021-03" db="EMBL/GenBank/DDBJ databases">
        <title>Chromosome level genome of the anhydrobiotic midge Polypedilum vanderplanki.</title>
        <authorList>
            <person name="Yoshida Y."/>
            <person name="Kikawada T."/>
            <person name="Gusev O."/>
        </authorList>
    </citation>
    <scope>NUCLEOTIDE SEQUENCE</scope>
    <source>
        <strain evidence="1">NIAS01</strain>
        <tissue evidence="1">Whole body or cell culture</tissue>
    </source>
</reference>